<evidence type="ECO:0000313" key="4">
    <source>
        <dbReference type="Proteomes" id="UP000663629"/>
    </source>
</evidence>
<accession>A0ABX7JP34</accession>
<keyword evidence="1" id="KW-0812">Transmembrane</keyword>
<organism evidence="3 4">
    <name type="scientific">Paracoccus methylovorus</name>
    <dbReference type="NCBI Taxonomy" id="2812658"/>
    <lineage>
        <taxon>Bacteria</taxon>
        <taxon>Pseudomonadati</taxon>
        <taxon>Pseudomonadota</taxon>
        <taxon>Alphaproteobacteria</taxon>
        <taxon>Rhodobacterales</taxon>
        <taxon>Paracoccaceae</taxon>
        <taxon>Paracoccus</taxon>
    </lineage>
</organism>
<dbReference type="InterPro" id="IPR054353">
    <property type="entry name" value="IstA-like_C"/>
</dbReference>
<keyword evidence="4" id="KW-1185">Reference proteome</keyword>
<proteinExistence type="predicted"/>
<feature type="transmembrane region" description="Helical" evidence="1">
    <location>
        <begin position="145"/>
        <end position="169"/>
    </location>
</feature>
<dbReference type="RefSeq" id="WP_205296930.1">
    <property type="nucleotide sequence ID" value="NZ_CP070371.1"/>
</dbReference>
<dbReference type="Pfam" id="PF22483">
    <property type="entry name" value="Mu-transpos_C_2"/>
    <property type="match status" value="1"/>
</dbReference>
<evidence type="ECO:0000313" key="3">
    <source>
        <dbReference type="EMBL" id="QRZ16042.1"/>
    </source>
</evidence>
<dbReference type="PANTHER" id="PTHR35004">
    <property type="entry name" value="TRANSPOSASE RV3428C-RELATED"/>
    <property type="match status" value="1"/>
</dbReference>
<sequence length="183" mass="19689">MPGVNRAADPLSLAVLRRQDPRKAEQAAQGRIVFARWADRAEGQGLCRERSEGGAWEARTSCRFAGERQPFAQGNELHPFLASRDLVRKVSSDCSVEVDGNAYSVPWRLIGERVAVTVTGPELRVEHAGREVARHMLRTGQYGRVAAGVLYPFFGILLSQIIAAAAMALSSVSVIANASGCGG</sequence>
<protein>
    <recommendedName>
        <fullName evidence="2">Transposase for insertion sequence element IS21-like C-terminal domain-containing protein</fullName>
    </recommendedName>
</protein>
<keyword evidence="1" id="KW-0472">Membrane</keyword>
<dbReference type="EMBL" id="CP070371">
    <property type="protein sequence ID" value="QRZ16042.1"/>
    <property type="molecule type" value="Genomic_DNA"/>
</dbReference>
<keyword evidence="1" id="KW-1133">Transmembrane helix</keyword>
<reference evidence="3 4" key="1">
    <citation type="submission" date="2021-02" db="EMBL/GenBank/DDBJ databases">
        <title>Paracoccus methylovroum sp.nov., a new methanol and methylamine utilizing methylotrophic denitrifer.</title>
        <authorList>
            <person name="Timsy T."/>
            <person name="Behrendt U."/>
            <person name="Ulrich A."/>
            <person name="Spanner T."/>
            <person name="Foesel B.U."/>
            <person name="Horn M.A."/>
            <person name="Kolb S."/>
        </authorList>
    </citation>
    <scope>NUCLEOTIDE SEQUENCE [LARGE SCALE GENOMIC DNA]</scope>
    <source>
        <strain evidence="3 4">H4-D09</strain>
    </source>
</reference>
<evidence type="ECO:0000259" key="2">
    <source>
        <dbReference type="Pfam" id="PF22483"/>
    </source>
</evidence>
<evidence type="ECO:0000256" key="1">
    <source>
        <dbReference type="SAM" id="Phobius"/>
    </source>
</evidence>
<name>A0ABX7JP34_9RHOB</name>
<feature type="domain" description="Transposase for insertion sequence element IS21-like C-terminal" evidence="2">
    <location>
        <begin position="79"/>
        <end position="145"/>
    </location>
</feature>
<gene>
    <name evidence="3" type="ORF">JWJ88_15805</name>
</gene>
<dbReference type="PANTHER" id="PTHR35004:SF7">
    <property type="entry name" value="INTEGRASE PROTEIN"/>
    <property type="match status" value="1"/>
</dbReference>
<dbReference type="Proteomes" id="UP000663629">
    <property type="component" value="Chromosome 2"/>
</dbReference>